<keyword evidence="2" id="KW-1133">Transmembrane helix</keyword>
<dbReference type="Proteomes" id="UP001589798">
    <property type="component" value="Unassembled WGS sequence"/>
</dbReference>
<dbReference type="EMBL" id="JBHLWK010000021">
    <property type="protein sequence ID" value="MFC0205925.1"/>
    <property type="molecule type" value="Genomic_DNA"/>
</dbReference>
<evidence type="ECO:0000313" key="4">
    <source>
        <dbReference type="EMBL" id="MFC0205925.1"/>
    </source>
</evidence>
<feature type="region of interest" description="Disordered" evidence="1">
    <location>
        <begin position="86"/>
        <end position="106"/>
    </location>
</feature>
<feature type="signal peptide" evidence="3">
    <location>
        <begin position="1"/>
        <end position="26"/>
    </location>
</feature>
<evidence type="ECO:0000256" key="1">
    <source>
        <dbReference type="SAM" id="MobiDB-lite"/>
    </source>
</evidence>
<sequence length="106" mass="11752">MNVFKKTAIAAGLAATAVAGVTPAMARDGYRDNDNTAAVAIGAGILGLAIGAIAASSDDDHDRYYDNRYRGTVGWRNDDYRYQRQPVRGDWRRGYDHDRSDHRRGY</sequence>
<gene>
    <name evidence="4" type="ORF">ACFFJC_16795</name>
</gene>
<keyword evidence="5" id="KW-1185">Reference proteome</keyword>
<accession>A0ABV6CZV6</accession>
<evidence type="ECO:0000256" key="2">
    <source>
        <dbReference type="SAM" id="Phobius"/>
    </source>
</evidence>
<evidence type="ECO:0000313" key="5">
    <source>
        <dbReference type="Proteomes" id="UP001589798"/>
    </source>
</evidence>
<reference evidence="4 5" key="1">
    <citation type="submission" date="2024-09" db="EMBL/GenBank/DDBJ databases">
        <authorList>
            <person name="Sun Q."/>
            <person name="Mori K."/>
        </authorList>
    </citation>
    <scope>NUCLEOTIDE SEQUENCE [LARGE SCALE GENOMIC DNA]</scope>
    <source>
        <strain evidence="4 5">CCM 7706</strain>
    </source>
</reference>
<protein>
    <submittedName>
        <fullName evidence="4">Uncharacterized protein</fullName>
    </submittedName>
</protein>
<feature type="transmembrane region" description="Helical" evidence="2">
    <location>
        <begin position="36"/>
        <end position="55"/>
    </location>
</feature>
<evidence type="ECO:0000256" key="3">
    <source>
        <dbReference type="SAM" id="SignalP"/>
    </source>
</evidence>
<comment type="caution">
    <text evidence="4">The sequence shown here is derived from an EMBL/GenBank/DDBJ whole genome shotgun (WGS) entry which is preliminary data.</text>
</comment>
<name>A0ABV6CZV6_9SPHN</name>
<keyword evidence="2" id="KW-0472">Membrane</keyword>
<organism evidence="4 5">
    <name type="scientific">Novosphingobium soli</name>
    <dbReference type="NCBI Taxonomy" id="574956"/>
    <lineage>
        <taxon>Bacteria</taxon>
        <taxon>Pseudomonadati</taxon>
        <taxon>Pseudomonadota</taxon>
        <taxon>Alphaproteobacteria</taxon>
        <taxon>Sphingomonadales</taxon>
        <taxon>Sphingomonadaceae</taxon>
        <taxon>Novosphingobium</taxon>
    </lineage>
</organism>
<dbReference type="RefSeq" id="WP_379488657.1">
    <property type="nucleotide sequence ID" value="NZ_JBHLWK010000021.1"/>
</dbReference>
<keyword evidence="2" id="KW-0812">Transmembrane</keyword>
<feature type="chain" id="PRO_5047302358" evidence="3">
    <location>
        <begin position="27"/>
        <end position="106"/>
    </location>
</feature>
<proteinExistence type="predicted"/>
<keyword evidence="3" id="KW-0732">Signal</keyword>